<feature type="compositionally biased region" description="Basic and acidic residues" evidence="1">
    <location>
        <begin position="104"/>
        <end position="126"/>
    </location>
</feature>
<dbReference type="Gramene" id="TuG1812G0200001219.01.T01">
    <property type="protein sequence ID" value="TuG1812G0200001219.01.T01"/>
    <property type="gene ID" value="TuG1812G0200001219.01"/>
</dbReference>
<dbReference type="EnsemblPlants" id="TuG1812G0200001219.01.T01">
    <property type="protein sequence ID" value="TuG1812G0200001219.01.T01"/>
    <property type="gene ID" value="TuG1812G0200001219.01"/>
</dbReference>
<dbReference type="Gramene" id="TuG1812S0002676900.01.T01">
    <property type="protein sequence ID" value="TuG1812S0002676900.01.T01"/>
    <property type="gene ID" value="TuG1812S0002676900.01"/>
</dbReference>
<evidence type="ECO:0000313" key="4">
    <source>
        <dbReference type="Proteomes" id="UP000015106"/>
    </source>
</evidence>
<reference evidence="4" key="1">
    <citation type="journal article" date="2013" name="Nature">
        <title>Draft genome of the wheat A-genome progenitor Triticum urartu.</title>
        <authorList>
            <person name="Ling H.Q."/>
            <person name="Zhao S."/>
            <person name="Liu D."/>
            <person name="Wang J."/>
            <person name="Sun H."/>
            <person name="Zhang C."/>
            <person name="Fan H."/>
            <person name="Li D."/>
            <person name="Dong L."/>
            <person name="Tao Y."/>
            <person name="Gao C."/>
            <person name="Wu H."/>
            <person name="Li Y."/>
            <person name="Cui Y."/>
            <person name="Guo X."/>
            <person name="Zheng S."/>
            <person name="Wang B."/>
            <person name="Yu K."/>
            <person name="Liang Q."/>
            <person name="Yang W."/>
            <person name="Lou X."/>
            <person name="Chen J."/>
            <person name="Feng M."/>
            <person name="Jian J."/>
            <person name="Zhang X."/>
            <person name="Luo G."/>
            <person name="Jiang Y."/>
            <person name="Liu J."/>
            <person name="Wang Z."/>
            <person name="Sha Y."/>
            <person name="Zhang B."/>
            <person name="Wu H."/>
            <person name="Tang D."/>
            <person name="Shen Q."/>
            <person name="Xue P."/>
            <person name="Zou S."/>
            <person name="Wang X."/>
            <person name="Liu X."/>
            <person name="Wang F."/>
            <person name="Yang Y."/>
            <person name="An X."/>
            <person name="Dong Z."/>
            <person name="Zhang K."/>
            <person name="Zhang X."/>
            <person name="Luo M.C."/>
            <person name="Dvorak J."/>
            <person name="Tong Y."/>
            <person name="Wang J."/>
            <person name="Yang H."/>
            <person name="Li Z."/>
            <person name="Wang D."/>
            <person name="Zhang A."/>
            <person name="Wang J."/>
        </authorList>
    </citation>
    <scope>NUCLEOTIDE SEQUENCE</scope>
    <source>
        <strain evidence="4">cv. G1812</strain>
    </source>
</reference>
<name>A0A8R7PAW4_TRIUA</name>
<protein>
    <submittedName>
        <fullName evidence="3">Uncharacterized protein</fullName>
    </submittedName>
</protein>
<reference evidence="3" key="3">
    <citation type="submission" date="2022-06" db="UniProtKB">
        <authorList>
            <consortium name="EnsemblPlants"/>
        </authorList>
    </citation>
    <scope>IDENTIFICATION</scope>
</reference>
<evidence type="ECO:0000313" key="3">
    <source>
        <dbReference type="EnsemblPlants" id="TuG1812G0200001219.01.T01"/>
    </source>
</evidence>
<sequence>MFFFDIWSSLQLLSTTAGMTTKQGMALEPNIPTSTITKPIFFDIMHCTREPAKISRMKGVEANVPRTAVRGGTPLINSWLKAPWALCCNHVEQELAAQHHGAKRLQDKEAGLESPVRECLEKHGGG</sequence>
<keyword evidence="4" id="KW-1185">Reference proteome</keyword>
<evidence type="ECO:0000256" key="1">
    <source>
        <dbReference type="SAM" id="MobiDB-lite"/>
    </source>
</evidence>
<feature type="region of interest" description="Disordered" evidence="1">
    <location>
        <begin position="99"/>
        <end position="126"/>
    </location>
</feature>
<keyword evidence="2" id="KW-0732">Signal</keyword>
<dbReference type="Proteomes" id="UP000015106">
    <property type="component" value="Chromosome 2"/>
</dbReference>
<evidence type="ECO:0000256" key="2">
    <source>
        <dbReference type="SAM" id="SignalP"/>
    </source>
</evidence>
<feature type="chain" id="PRO_5044156825" evidence="2">
    <location>
        <begin position="19"/>
        <end position="126"/>
    </location>
</feature>
<organism evidence="3 4">
    <name type="scientific">Triticum urartu</name>
    <name type="common">Red wild einkorn</name>
    <name type="synonym">Crithodium urartu</name>
    <dbReference type="NCBI Taxonomy" id="4572"/>
    <lineage>
        <taxon>Eukaryota</taxon>
        <taxon>Viridiplantae</taxon>
        <taxon>Streptophyta</taxon>
        <taxon>Embryophyta</taxon>
        <taxon>Tracheophyta</taxon>
        <taxon>Spermatophyta</taxon>
        <taxon>Magnoliopsida</taxon>
        <taxon>Liliopsida</taxon>
        <taxon>Poales</taxon>
        <taxon>Poaceae</taxon>
        <taxon>BOP clade</taxon>
        <taxon>Pooideae</taxon>
        <taxon>Triticodae</taxon>
        <taxon>Triticeae</taxon>
        <taxon>Triticinae</taxon>
        <taxon>Triticum</taxon>
    </lineage>
</organism>
<dbReference type="AlphaFoldDB" id="A0A8R7PAW4"/>
<reference evidence="3" key="2">
    <citation type="submission" date="2018-03" db="EMBL/GenBank/DDBJ databases">
        <title>The Triticum urartu genome reveals the dynamic nature of wheat genome evolution.</title>
        <authorList>
            <person name="Ling H."/>
            <person name="Ma B."/>
            <person name="Shi X."/>
            <person name="Liu H."/>
            <person name="Dong L."/>
            <person name="Sun H."/>
            <person name="Cao Y."/>
            <person name="Gao Q."/>
            <person name="Zheng S."/>
            <person name="Li Y."/>
            <person name="Yu Y."/>
            <person name="Du H."/>
            <person name="Qi M."/>
            <person name="Li Y."/>
            <person name="Yu H."/>
            <person name="Cui Y."/>
            <person name="Wang N."/>
            <person name="Chen C."/>
            <person name="Wu H."/>
            <person name="Zhao Y."/>
            <person name="Zhang J."/>
            <person name="Li Y."/>
            <person name="Zhou W."/>
            <person name="Zhang B."/>
            <person name="Hu W."/>
            <person name="Eijk M."/>
            <person name="Tang J."/>
            <person name="Witsenboer H."/>
            <person name="Zhao S."/>
            <person name="Li Z."/>
            <person name="Zhang A."/>
            <person name="Wang D."/>
            <person name="Liang C."/>
        </authorList>
    </citation>
    <scope>NUCLEOTIDE SEQUENCE [LARGE SCALE GENOMIC DNA]</scope>
    <source>
        <strain evidence="3">cv. G1812</strain>
    </source>
</reference>
<proteinExistence type="predicted"/>
<feature type="signal peptide" evidence="2">
    <location>
        <begin position="1"/>
        <end position="18"/>
    </location>
</feature>
<dbReference type="EnsemblPlants" id="TuG1812S0002676900.01.T01">
    <property type="protein sequence ID" value="TuG1812S0002676900.01.T01"/>
    <property type="gene ID" value="TuG1812S0002676900.01"/>
</dbReference>
<accession>A0A8R7PAW4</accession>